<dbReference type="Pfam" id="PF10989">
    <property type="entry name" value="DUF2808"/>
    <property type="match status" value="1"/>
</dbReference>
<feature type="chain" id="PRO_5016087727" description="DUF2808 domain-containing protein" evidence="1">
    <location>
        <begin position="30"/>
        <end position="175"/>
    </location>
</feature>
<keyword evidence="1" id="KW-0732">Signal</keyword>
<name>A0A2W1JR13_9CYAN</name>
<reference evidence="2 3" key="1">
    <citation type="journal article" date="2018" name="Sci. Rep.">
        <title>A novel species of the marine cyanobacterium Acaryochloris with a unique pigment content and lifestyle.</title>
        <authorList>
            <person name="Partensky F."/>
            <person name="Six C."/>
            <person name="Ratin M."/>
            <person name="Garczarek L."/>
            <person name="Vaulot D."/>
            <person name="Probert I."/>
            <person name="Calteau A."/>
            <person name="Gourvil P."/>
            <person name="Marie D."/>
            <person name="Grebert T."/>
            <person name="Bouchier C."/>
            <person name="Le Panse S."/>
            <person name="Gachenot M."/>
            <person name="Rodriguez F."/>
            <person name="Garrido J.L."/>
        </authorList>
    </citation>
    <scope>NUCLEOTIDE SEQUENCE [LARGE SCALE GENOMIC DNA]</scope>
    <source>
        <strain evidence="2 3">RCC1774</strain>
    </source>
</reference>
<gene>
    <name evidence="2" type="ORF">C1752_06606</name>
</gene>
<evidence type="ECO:0000256" key="1">
    <source>
        <dbReference type="SAM" id="SignalP"/>
    </source>
</evidence>
<proteinExistence type="predicted"/>
<protein>
    <recommendedName>
        <fullName evidence="4">DUF2808 domain-containing protein</fullName>
    </recommendedName>
</protein>
<feature type="signal peptide" evidence="1">
    <location>
        <begin position="1"/>
        <end position="29"/>
    </location>
</feature>
<comment type="caution">
    <text evidence="2">The sequence shown here is derived from an EMBL/GenBank/DDBJ whole genome shotgun (WGS) entry which is preliminary data.</text>
</comment>
<evidence type="ECO:0000313" key="3">
    <source>
        <dbReference type="Proteomes" id="UP000248857"/>
    </source>
</evidence>
<dbReference type="PROSITE" id="PS51257">
    <property type="entry name" value="PROKAR_LIPOPROTEIN"/>
    <property type="match status" value="1"/>
</dbReference>
<dbReference type="Proteomes" id="UP000248857">
    <property type="component" value="Unassembled WGS sequence"/>
</dbReference>
<dbReference type="EMBL" id="PQWO01000018">
    <property type="protein sequence ID" value="PZD71327.1"/>
    <property type="molecule type" value="Genomic_DNA"/>
</dbReference>
<keyword evidence="3" id="KW-1185">Reference proteome</keyword>
<accession>A0A2W1JR13</accession>
<dbReference type="AlphaFoldDB" id="A0A2W1JR13"/>
<dbReference type="InterPro" id="IPR021256">
    <property type="entry name" value="DUF2808"/>
</dbReference>
<evidence type="ECO:0000313" key="2">
    <source>
        <dbReference type="EMBL" id="PZD71327.1"/>
    </source>
</evidence>
<evidence type="ECO:0008006" key="4">
    <source>
        <dbReference type="Google" id="ProtNLM"/>
    </source>
</evidence>
<organism evidence="2 3">
    <name type="scientific">Acaryochloris thomasi RCC1774</name>
    <dbReference type="NCBI Taxonomy" id="1764569"/>
    <lineage>
        <taxon>Bacteria</taxon>
        <taxon>Bacillati</taxon>
        <taxon>Cyanobacteriota</taxon>
        <taxon>Cyanophyceae</taxon>
        <taxon>Acaryochloridales</taxon>
        <taxon>Acaryochloridaceae</taxon>
        <taxon>Acaryochloris</taxon>
        <taxon>Acaryochloris thomasi</taxon>
    </lineage>
</organism>
<sequence>MRNLSIQSTAVLVGISLLACTTMIHPVAAAQDATGSGLVQFRSNSKTKEDQPTYYFTLKNPKQARPIKAVSIVQTENIERVKFENLSLRAFTGVKAQKNKTRSLIPMGGRSKAGAVTVAFAEPVRPGETVTIMVKPQQKPRVSGIYRFGVIAFAKPSDLTGRFLGYGQLNISPEK</sequence>